<dbReference type="GO" id="GO:0009156">
    <property type="term" value="P:ribonucleoside monophosphate biosynthetic process"/>
    <property type="evidence" value="ECO:0007669"/>
    <property type="project" value="InterPro"/>
</dbReference>
<dbReference type="InterPro" id="IPR000836">
    <property type="entry name" value="PRTase_dom"/>
</dbReference>
<keyword evidence="3 12" id="KW-0479">Metal-binding</keyword>
<dbReference type="SUPFAM" id="SSF53271">
    <property type="entry name" value="PRTase-like"/>
    <property type="match status" value="1"/>
</dbReference>
<sequence length="314" mass="34218">MKQQVSIFAGRSNPKFVAAICDYLNVEIGRLECIRFSDGELSVEIGDNVRGRDAFVVQSTSNPGNDHLMELLITIDALRRSSAWRITAVLPYFGYARQDRKLKPRVPITAKLVANLIAAAGASRVLTMDLHAGQIMGFFDLPVDNLNALPVVLPYLREKYGSDNIMIVSPDAGGVERARYYAQKLNETEMAIIDKRRSGPNQVAAMKVVGDVRGRTCIIVDDMVDTAGTLVKAAETILQNGAKKVVACCVHPVLSGNAVERINNSSLEELIVTDTIVIPRSVQSKKITVLSVAPLIAEGIKRIHSDDSLSSIFV</sequence>
<dbReference type="HAMAP" id="MF_00583_B">
    <property type="entry name" value="RibP_PPkinase_B"/>
    <property type="match status" value="1"/>
</dbReference>
<feature type="binding site" evidence="12">
    <location>
        <position position="171"/>
    </location>
    <ligand>
        <name>Mg(2+)</name>
        <dbReference type="ChEBI" id="CHEBI:18420"/>
    </ligand>
</feature>
<dbReference type="UniPathway" id="UPA00087">
    <property type="reaction ID" value="UER00172"/>
</dbReference>
<dbReference type="GO" id="GO:0006164">
    <property type="term" value="P:purine nucleotide biosynthetic process"/>
    <property type="evidence" value="ECO:0007669"/>
    <property type="project" value="TreeGrafter"/>
</dbReference>
<comment type="function">
    <text evidence="10 12">Involved in the biosynthesis of the central metabolite phospho-alpha-D-ribosyl-1-pyrophosphate (PRPP) via the transfer of pyrophosphoryl group from ATP to 1-hydroxyl of ribose-5-phosphate (Rib-5-P).</text>
</comment>
<accession>A0A7X9IHZ6</accession>
<dbReference type="EMBL" id="JAAZON010000001">
    <property type="protein sequence ID" value="NMC61528.1"/>
    <property type="molecule type" value="Genomic_DNA"/>
</dbReference>
<protein>
    <recommendedName>
        <fullName evidence="12">Ribose-phosphate pyrophosphokinase</fullName>
        <shortName evidence="12">RPPK</shortName>
        <ecNumber evidence="12">2.7.6.1</ecNumber>
    </recommendedName>
    <alternativeName>
        <fullName evidence="12">5-phospho-D-ribosyl alpha-1-diphosphate synthase</fullName>
    </alternativeName>
    <alternativeName>
        <fullName evidence="12">Phosphoribosyl diphosphate synthase</fullName>
    </alternativeName>
    <alternativeName>
        <fullName evidence="12">Phosphoribosyl pyrophosphate synthase</fullName>
        <shortName evidence="12">P-Rib-PP synthase</shortName>
        <shortName evidence="12">PRPP synthase</shortName>
        <shortName evidence="12">PRPPase</shortName>
    </alternativeName>
</protein>
<feature type="binding site" evidence="12">
    <location>
        <position position="197"/>
    </location>
    <ligand>
        <name>D-ribose 5-phosphate</name>
        <dbReference type="ChEBI" id="CHEBI:78346"/>
    </ligand>
</feature>
<feature type="binding site" evidence="12">
    <location>
        <position position="221"/>
    </location>
    <ligand>
        <name>D-ribose 5-phosphate</name>
        <dbReference type="ChEBI" id="CHEBI:78346"/>
    </ligand>
</feature>
<evidence type="ECO:0000256" key="7">
    <source>
        <dbReference type="ARBA" id="ARBA00022840"/>
    </source>
</evidence>
<dbReference type="PROSITE" id="PS00114">
    <property type="entry name" value="PRPP_SYNTHASE"/>
    <property type="match status" value="1"/>
</dbReference>
<feature type="domain" description="Ribose-phosphate pyrophosphokinase N-terminal" evidence="13">
    <location>
        <begin position="6"/>
        <end position="121"/>
    </location>
</feature>
<keyword evidence="4 12" id="KW-0545">Nucleotide biosynthesis</keyword>
<dbReference type="InterPro" id="IPR029099">
    <property type="entry name" value="Pribosyltran_N"/>
</dbReference>
<dbReference type="NCBIfam" id="TIGR01251">
    <property type="entry name" value="ribP_PPkin"/>
    <property type="match status" value="1"/>
</dbReference>
<keyword evidence="12" id="KW-0963">Cytoplasm</keyword>
<dbReference type="NCBIfam" id="NF002320">
    <property type="entry name" value="PRK01259.1"/>
    <property type="match status" value="1"/>
</dbReference>
<evidence type="ECO:0000256" key="6">
    <source>
        <dbReference type="ARBA" id="ARBA00022777"/>
    </source>
</evidence>
<evidence type="ECO:0000313" key="14">
    <source>
        <dbReference type="EMBL" id="NMC61528.1"/>
    </source>
</evidence>
<dbReference type="Gene3D" id="3.40.50.2020">
    <property type="match status" value="2"/>
</dbReference>
<name>A0A7X9IHZ6_9DELT</name>
<dbReference type="Pfam" id="PF13793">
    <property type="entry name" value="Pribosyltran_N"/>
    <property type="match status" value="1"/>
</dbReference>
<evidence type="ECO:0000256" key="2">
    <source>
        <dbReference type="ARBA" id="ARBA00022679"/>
    </source>
</evidence>
<comment type="caution">
    <text evidence="14">The sequence shown here is derived from an EMBL/GenBank/DDBJ whole genome shotgun (WGS) entry which is preliminary data.</text>
</comment>
<comment type="subunit">
    <text evidence="12">Homohexamer.</text>
</comment>
<proteinExistence type="inferred from homology"/>
<dbReference type="GO" id="GO:0006015">
    <property type="term" value="P:5-phosphoribose 1-diphosphate biosynthetic process"/>
    <property type="evidence" value="ECO:0007669"/>
    <property type="project" value="UniProtKB-UniRule"/>
</dbReference>
<dbReference type="GO" id="GO:0002189">
    <property type="term" value="C:ribose phosphate diphosphokinase complex"/>
    <property type="evidence" value="ECO:0007669"/>
    <property type="project" value="TreeGrafter"/>
</dbReference>
<evidence type="ECO:0000256" key="12">
    <source>
        <dbReference type="HAMAP-Rule" id="MF_00583"/>
    </source>
</evidence>
<organism evidence="14 15">
    <name type="scientific">SAR324 cluster bacterium</name>
    <dbReference type="NCBI Taxonomy" id="2024889"/>
    <lineage>
        <taxon>Bacteria</taxon>
        <taxon>Deltaproteobacteria</taxon>
        <taxon>SAR324 cluster</taxon>
    </lineage>
</organism>
<dbReference type="GO" id="GO:0016301">
    <property type="term" value="F:kinase activity"/>
    <property type="evidence" value="ECO:0007669"/>
    <property type="project" value="UniProtKB-KW"/>
</dbReference>
<evidence type="ECO:0000259" key="13">
    <source>
        <dbReference type="Pfam" id="PF13793"/>
    </source>
</evidence>
<reference evidence="14 15" key="1">
    <citation type="journal article" date="2020" name="Biotechnol. Biofuels">
        <title>New insights from the biogas microbiome by comprehensive genome-resolved metagenomics of nearly 1600 species originating from multiple anaerobic digesters.</title>
        <authorList>
            <person name="Campanaro S."/>
            <person name="Treu L."/>
            <person name="Rodriguez-R L.M."/>
            <person name="Kovalovszki A."/>
            <person name="Ziels R.M."/>
            <person name="Maus I."/>
            <person name="Zhu X."/>
            <person name="Kougias P.G."/>
            <person name="Basile A."/>
            <person name="Luo G."/>
            <person name="Schluter A."/>
            <person name="Konstantinidis K.T."/>
            <person name="Angelidaki I."/>
        </authorList>
    </citation>
    <scope>NUCLEOTIDE SEQUENCE [LARGE SCALE GENOMIC DNA]</scope>
    <source>
        <strain evidence="14">AS27yjCOA_65</strain>
    </source>
</reference>
<dbReference type="Proteomes" id="UP000524246">
    <property type="component" value="Unassembled WGS sequence"/>
</dbReference>
<comment type="pathway">
    <text evidence="1 12">Metabolic intermediate biosynthesis; 5-phospho-alpha-D-ribose 1-diphosphate biosynthesis; 5-phospho-alpha-D-ribose 1-diphosphate from D-ribose 5-phosphate (route I): step 1/1.</text>
</comment>
<evidence type="ECO:0000256" key="8">
    <source>
        <dbReference type="ARBA" id="ARBA00022842"/>
    </source>
</evidence>
<dbReference type="FunFam" id="3.40.50.2020:FF:000002">
    <property type="entry name" value="Ribose-phosphate pyrophosphokinase"/>
    <property type="match status" value="1"/>
</dbReference>
<gene>
    <name evidence="12" type="primary">prs</name>
    <name evidence="14" type="ORF">GYA55_00015</name>
</gene>
<keyword evidence="5 12" id="KW-0547">Nucleotide-binding</keyword>
<dbReference type="GO" id="GO:0004749">
    <property type="term" value="F:ribose phosphate diphosphokinase activity"/>
    <property type="evidence" value="ECO:0007669"/>
    <property type="project" value="UniProtKB-UniRule"/>
</dbReference>
<dbReference type="AlphaFoldDB" id="A0A7X9IHZ6"/>
<dbReference type="GO" id="GO:0005737">
    <property type="term" value="C:cytoplasm"/>
    <property type="evidence" value="ECO:0007669"/>
    <property type="project" value="UniProtKB-SubCell"/>
</dbReference>
<feature type="binding site" evidence="12">
    <location>
        <begin position="225"/>
        <end position="229"/>
    </location>
    <ligand>
        <name>D-ribose 5-phosphate</name>
        <dbReference type="ChEBI" id="CHEBI:78346"/>
    </ligand>
</feature>
<dbReference type="FunFam" id="3.40.50.2020:FF:000001">
    <property type="entry name" value="Ribose-phosphate pyrophosphokinase"/>
    <property type="match status" value="1"/>
</dbReference>
<dbReference type="PANTHER" id="PTHR10210">
    <property type="entry name" value="RIBOSE-PHOSPHATE DIPHOSPHOKINASE FAMILY MEMBER"/>
    <property type="match status" value="1"/>
</dbReference>
<feature type="binding site" evidence="12">
    <location>
        <begin position="38"/>
        <end position="40"/>
    </location>
    <ligand>
        <name>ATP</name>
        <dbReference type="ChEBI" id="CHEBI:30616"/>
    </ligand>
</feature>
<evidence type="ECO:0000256" key="11">
    <source>
        <dbReference type="ARBA" id="ARBA00061444"/>
    </source>
</evidence>
<comment type="subcellular location">
    <subcellularLocation>
        <location evidence="12">Cytoplasm</location>
    </subcellularLocation>
</comment>
<keyword evidence="7 12" id="KW-0067">ATP-binding</keyword>
<dbReference type="InterPro" id="IPR037515">
    <property type="entry name" value="Rib-P_diPkinase_bac"/>
</dbReference>
<evidence type="ECO:0000313" key="15">
    <source>
        <dbReference type="Proteomes" id="UP000524246"/>
    </source>
</evidence>
<dbReference type="EC" id="2.7.6.1" evidence="12"/>
<feature type="binding site" evidence="12">
    <location>
        <begin position="97"/>
        <end position="98"/>
    </location>
    <ligand>
        <name>ATP</name>
        <dbReference type="ChEBI" id="CHEBI:30616"/>
    </ligand>
</feature>
<comment type="cofactor">
    <cofactor evidence="12">
        <name>Mg(2+)</name>
        <dbReference type="ChEBI" id="CHEBI:18420"/>
    </cofactor>
    <text evidence="12">Binds 2 Mg(2+) ions per subunit.</text>
</comment>
<dbReference type="InterPro" id="IPR029057">
    <property type="entry name" value="PRTase-like"/>
</dbReference>
<evidence type="ECO:0000256" key="1">
    <source>
        <dbReference type="ARBA" id="ARBA00004996"/>
    </source>
</evidence>
<dbReference type="InterPro" id="IPR000842">
    <property type="entry name" value="PRib_PP_synth_CS"/>
</dbReference>
<evidence type="ECO:0000256" key="10">
    <source>
        <dbReference type="ARBA" id="ARBA00054914"/>
    </source>
</evidence>
<keyword evidence="6 12" id="KW-0418">Kinase</keyword>
<dbReference type="CDD" id="cd06223">
    <property type="entry name" value="PRTases_typeI"/>
    <property type="match status" value="1"/>
</dbReference>
<dbReference type="Pfam" id="PF14572">
    <property type="entry name" value="Pribosyl_synth"/>
    <property type="match status" value="1"/>
</dbReference>
<dbReference type="SMART" id="SM01400">
    <property type="entry name" value="Pribosyltran_N"/>
    <property type="match status" value="1"/>
</dbReference>
<evidence type="ECO:0000256" key="9">
    <source>
        <dbReference type="ARBA" id="ARBA00049535"/>
    </source>
</evidence>
<dbReference type="GO" id="GO:0005524">
    <property type="term" value="F:ATP binding"/>
    <property type="evidence" value="ECO:0007669"/>
    <property type="project" value="UniProtKB-KW"/>
</dbReference>
<evidence type="ECO:0000256" key="4">
    <source>
        <dbReference type="ARBA" id="ARBA00022727"/>
    </source>
</evidence>
<dbReference type="InterPro" id="IPR005946">
    <property type="entry name" value="Rib-P_diPkinase"/>
</dbReference>
<comment type="similarity">
    <text evidence="11 12">Belongs to the ribose-phosphate pyrophosphokinase family. Class I subfamily.</text>
</comment>
<evidence type="ECO:0000256" key="3">
    <source>
        <dbReference type="ARBA" id="ARBA00022723"/>
    </source>
</evidence>
<dbReference type="PANTHER" id="PTHR10210:SF41">
    <property type="entry name" value="RIBOSE-PHOSPHATE PYROPHOSPHOKINASE 1, CHLOROPLASTIC"/>
    <property type="match status" value="1"/>
</dbReference>
<comment type="catalytic activity">
    <reaction evidence="9 12">
        <text>D-ribose 5-phosphate + ATP = 5-phospho-alpha-D-ribose 1-diphosphate + AMP + H(+)</text>
        <dbReference type="Rhea" id="RHEA:15609"/>
        <dbReference type="ChEBI" id="CHEBI:15378"/>
        <dbReference type="ChEBI" id="CHEBI:30616"/>
        <dbReference type="ChEBI" id="CHEBI:58017"/>
        <dbReference type="ChEBI" id="CHEBI:78346"/>
        <dbReference type="ChEBI" id="CHEBI:456215"/>
        <dbReference type="EC" id="2.7.6.1"/>
    </reaction>
</comment>
<keyword evidence="8 12" id="KW-0460">Magnesium</keyword>
<feature type="active site" evidence="12">
    <location>
        <position position="195"/>
    </location>
</feature>
<keyword evidence="2 12" id="KW-0808">Transferase</keyword>
<feature type="binding site" evidence="12">
    <location>
        <position position="131"/>
    </location>
    <ligand>
        <name>Mg(2+)</name>
        <dbReference type="ChEBI" id="CHEBI:18420"/>
    </ligand>
</feature>
<dbReference type="GO" id="GO:0000287">
    <property type="term" value="F:magnesium ion binding"/>
    <property type="evidence" value="ECO:0007669"/>
    <property type="project" value="UniProtKB-UniRule"/>
</dbReference>
<evidence type="ECO:0000256" key="5">
    <source>
        <dbReference type="ARBA" id="ARBA00022741"/>
    </source>
</evidence>